<keyword evidence="3" id="KW-0408">Iron</keyword>
<dbReference type="Pfam" id="PF00384">
    <property type="entry name" value="Molybdopterin"/>
    <property type="match status" value="1"/>
</dbReference>
<dbReference type="Gene3D" id="2.20.25.90">
    <property type="entry name" value="ADC-like domains"/>
    <property type="match status" value="1"/>
</dbReference>
<dbReference type="InterPro" id="IPR050612">
    <property type="entry name" value="Prok_Mopterin_Oxidored"/>
</dbReference>
<dbReference type="PROSITE" id="PS51669">
    <property type="entry name" value="4FE4S_MOW_BIS_MGD"/>
    <property type="match status" value="1"/>
</dbReference>
<organism evidence="6">
    <name type="scientific">freshwater metagenome</name>
    <dbReference type="NCBI Taxonomy" id="449393"/>
    <lineage>
        <taxon>unclassified sequences</taxon>
        <taxon>metagenomes</taxon>
        <taxon>ecological metagenomes</taxon>
    </lineage>
</organism>
<dbReference type="Pfam" id="PF04879">
    <property type="entry name" value="Molybdop_Fe4S4"/>
    <property type="match status" value="1"/>
</dbReference>
<evidence type="ECO:0000313" key="6">
    <source>
        <dbReference type="EMBL" id="CAB4536044.1"/>
    </source>
</evidence>
<dbReference type="SMART" id="SM00926">
    <property type="entry name" value="Molybdop_Fe4S4"/>
    <property type="match status" value="1"/>
</dbReference>
<dbReference type="Gene3D" id="3.40.50.740">
    <property type="match status" value="1"/>
</dbReference>
<evidence type="ECO:0000256" key="2">
    <source>
        <dbReference type="ARBA" id="ARBA00022723"/>
    </source>
</evidence>
<name>A0A6J6BBJ4_9ZZZZ</name>
<keyword evidence="2" id="KW-0479">Metal-binding</keyword>
<dbReference type="GO" id="GO:0043546">
    <property type="term" value="F:molybdopterin cofactor binding"/>
    <property type="evidence" value="ECO:0007669"/>
    <property type="project" value="InterPro"/>
</dbReference>
<dbReference type="GO" id="GO:0051536">
    <property type="term" value="F:iron-sulfur cluster binding"/>
    <property type="evidence" value="ECO:0007669"/>
    <property type="project" value="UniProtKB-KW"/>
</dbReference>
<protein>
    <submittedName>
        <fullName evidence="6">Unannotated protein</fullName>
    </submittedName>
</protein>
<dbReference type="PANTHER" id="PTHR43742:SF6">
    <property type="entry name" value="OXIDOREDUCTASE YYAE-RELATED"/>
    <property type="match status" value="1"/>
</dbReference>
<dbReference type="InterPro" id="IPR006657">
    <property type="entry name" value="MoPterin_dinucl-bd_dom"/>
</dbReference>
<proteinExistence type="inferred from homology"/>
<dbReference type="InterPro" id="IPR006963">
    <property type="entry name" value="Mopterin_OxRdtase_4Fe-4S_dom"/>
</dbReference>
<dbReference type="PANTHER" id="PTHR43742">
    <property type="entry name" value="TRIMETHYLAMINE-N-OXIDE REDUCTASE"/>
    <property type="match status" value="1"/>
</dbReference>
<accession>A0A6J6BBJ4</accession>
<gene>
    <name evidence="6" type="ORF">UFOPK1421_00360</name>
</gene>
<dbReference type="Gene3D" id="2.40.40.20">
    <property type="match status" value="1"/>
</dbReference>
<dbReference type="InterPro" id="IPR006656">
    <property type="entry name" value="Mopterin_OxRdtase"/>
</dbReference>
<comment type="similarity">
    <text evidence="1">Belongs to the prokaryotic molybdopterin-containing oxidoreductase family.</text>
</comment>
<dbReference type="CDD" id="cd02766">
    <property type="entry name" value="MopB_3"/>
    <property type="match status" value="1"/>
</dbReference>
<dbReference type="Pfam" id="PF01568">
    <property type="entry name" value="Molydop_binding"/>
    <property type="match status" value="1"/>
</dbReference>
<evidence type="ECO:0000256" key="3">
    <source>
        <dbReference type="ARBA" id="ARBA00023004"/>
    </source>
</evidence>
<sequence>MASETHIVLGTCHHDCPDSCGWEVSVENGVAVKLRGNSEHPFSQGELCPKVNRFLERVYSPERILYPLARTGPKGSGEFRQITWDEALGIVAERVHSVINDFGGEAVMPWGSAGTQGLIQMNSLDRRFFTKIGSSRQVDSLCGATAKVGASLTLGSPLSSDPMDIEFSQLILLWGTNTRLANRHLWPFIEKARSRGAKVVVIDPLRTMTAESADVFVQPLPGTDVALMLAMMHILIRDNLVDHDYLEKYTDGFDELSVQVAQWTPLRAAQVCGISVDDIESLAHDYGTIRPSFIRTLIGAEHRQHGAMFFRTLSCLPMLVGAWREKGGGFARSVGSYAAVNVDDSVFTVDSLSAGQERRPLSMNEIGQVLNDENLDPTVKALFVYNGNPLVTAPNAELIRRGLEREDLFTVVSEQFMTDTARYADVIFPACTQIEQVDVVPAWGHLYLGWNEKAIEPLGESVPNTELWRRLAFAMGFLEPELFEDDESLITSALHDVDLDQLRTTGFVRLSLPEDLLPYAQGGFATASGKAALINHSLPAVGMPALPTYEVGDEMRGGINSQDMYPLSLMSPKTHVRFLNSSYSHLAHHCDAEGEMYCELDLSDATSRGIRDGDQVRVFNERGSLDVVAQVKSSGGRVRSGLVLVPFGWVGARTKDMKTVNALTNDQAADFGGGVAFYDTMVQVEKI</sequence>
<dbReference type="SUPFAM" id="SSF50692">
    <property type="entry name" value="ADC-like"/>
    <property type="match status" value="1"/>
</dbReference>
<evidence type="ECO:0000256" key="1">
    <source>
        <dbReference type="ARBA" id="ARBA00010312"/>
    </source>
</evidence>
<dbReference type="InterPro" id="IPR009010">
    <property type="entry name" value="Asp_de-COase-like_dom_sf"/>
</dbReference>
<keyword evidence="4" id="KW-0411">Iron-sulfur</keyword>
<evidence type="ECO:0000259" key="5">
    <source>
        <dbReference type="PROSITE" id="PS51669"/>
    </source>
</evidence>
<dbReference type="GO" id="GO:0016491">
    <property type="term" value="F:oxidoreductase activity"/>
    <property type="evidence" value="ECO:0007669"/>
    <property type="project" value="InterPro"/>
</dbReference>
<evidence type="ECO:0000256" key="4">
    <source>
        <dbReference type="ARBA" id="ARBA00023014"/>
    </source>
</evidence>
<dbReference type="EMBL" id="CAEZSL010000024">
    <property type="protein sequence ID" value="CAB4536044.1"/>
    <property type="molecule type" value="Genomic_DNA"/>
</dbReference>
<dbReference type="Gene3D" id="3.30.2070.10">
    <property type="entry name" value="Formate dehydrogenase/DMSO reductase"/>
    <property type="match status" value="1"/>
</dbReference>
<dbReference type="SUPFAM" id="SSF53706">
    <property type="entry name" value="Formate dehydrogenase/DMSO reductase, domains 1-3"/>
    <property type="match status" value="1"/>
</dbReference>
<dbReference type="GO" id="GO:0046872">
    <property type="term" value="F:metal ion binding"/>
    <property type="evidence" value="ECO:0007669"/>
    <property type="project" value="UniProtKB-KW"/>
</dbReference>
<reference evidence="6" key="1">
    <citation type="submission" date="2020-05" db="EMBL/GenBank/DDBJ databases">
        <authorList>
            <person name="Chiriac C."/>
            <person name="Salcher M."/>
            <person name="Ghai R."/>
            <person name="Kavagutti S V."/>
        </authorList>
    </citation>
    <scope>NUCLEOTIDE SEQUENCE</scope>
</reference>
<feature type="domain" description="4Fe-4S Mo/W bis-MGD-type" evidence="5">
    <location>
        <begin position="5"/>
        <end position="62"/>
    </location>
</feature>
<dbReference type="Gene3D" id="3.40.228.10">
    <property type="entry name" value="Dimethylsulfoxide Reductase, domain 2"/>
    <property type="match status" value="1"/>
</dbReference>
<dbReference type="AlphaFoldDB" id="A0A6J6BBJ4"/>